<proteinExistence type="predicted"/>
<gene>
    <name evidence="1" type="ORF">GRI99_11805</name>
</gene>
<dbReference type="Gene3D" id="3.40.50.300">
    <property type="entry name" value="P-loop containing nucleotide triphosphate hydrolases"/>
    <property type="match status" value="1"/>
</dbReference>
<keyword evidence="2" id="KW-1185">Reference proteome</keyword>
<dbReference type="Proteomes" id="UP000466966">
    <property type="component" value="Unassembled WGS sequence"/>
</dbReference>
<dbReference type="AlphaFoldDB" id="A0A844YYR1"/>
<reference evidence="1 2" key="1">
    <citation type="submission" date="2019-12" db="EMBL/GenBank/DDBJ databases">
        <title>Genomic-based taxomic classification of the family Erythrobacteraceae.</title>
        <authorList>
            <person name="Xu L."/>
        </authorList>
    </citation>
    <scope>NUCLEOTIDE SEQUENCE [LARGE SCALE GENOMIC DNA]</scope>
    <source>
        <strain evidence="1 2">M0322</strain>
    </source>
</reference>
<evidence type="ECO:0000313" key="2">
    <source>
        <dbReference type="Proteomes" id="UP000466966"/>
    </source>
</evidence>
<comment type="caution">
    <text evidence="1">The sequence shown here is derived from an EMBL/GenBank/DDBJ whole genome shotgun (WGS) entry which is preliminary data.</text>
</comment>
<protein>
    <recommendedName>
        <fullName evidence="3">Sulfotransferase family protein</fullName>
    </recommendedName>
</protein>
<evidence type="ECO:0000313" key="1">
    <source>
        <dbReference type="EMBL" id="MXO72312.1"/>
    </source>
</evidence>
<dbReference type="RefSeq" id="WP_160772224.1">
    <property type="nucleotide sequence ID" value="NZ_WTYV01000004.1"/>
</dbReference>
<dbReference type="OrthoDB" id="5380394at2"/>
<sequence>MTALYALPDHEVVEALVPTIGHTRLSNDAGVERIRAVPGMVPLAIDPEIGEDGQPTGPGAVLWADIGQHRFREWQYMYTVQALARDGGIGEAFKTDFDILLDDRILADPISPSGFMFHISRCGSTLSAKALARSPRHVVINQGGPLQRGFWAKLTRDWQQPLEATPENLHAFRNLVLAMARRRNADELYSFVKFISWNTLYMDFAMQAFPQVPSVFLYRDPVEVIASVLRETSAVMWAKGRRQAGFLTGLPWQDTVAMGDVEYLARIFARYLELADDAGARVADINYRSINPDNFPAMLSRGLKFDPGEDELALMCEQFRFHSKDDSDSQTFKDDSAAKQSEISEADKALTARLCGPAMARLDSSPANLFPRSALV</sequence>
<name>A0A844YYR1_9SPHN</name>
<organism evidence="1 2">
    <name type="scientific">Alteraurantiacibacter buctensis</name>
    <dbReference type="NCBI Taxonomy" id="1503981"/>
    <lineage>
        <taxon>Bacteria</taxon>
        <taxon>Pseudomonadati</taxon>
        <taxon>Pseudomonadota</taxon>
        <taxon>Alphaproteobacteria</taxon>
        <taxon>Sphingomonadales</taxon>
        <taxon>Erythrobacteraceae</taxon>
        <taxon>Alteraurantiacibacter</taxon>
    </lineage>
</organism>
<dbReference type="InterPro" id="IPR027417">
    <property type="entry name" value="P-loop_NTPase"/>
</dbReference>
<dbReference type="EMBL" id="WTYV01000004">
    <property type="protein sequence ID" value="MXO72312.1"/>
    <property type="molecule type" value="Genomic_DNA"/>
</dbReference>
<evidence type="ECO:0008006" key="3">
    <source>
        <dbReference type="Google" id="ProtNLM"/>
    </source>
</evidence>
<accession>A0A844YYR1</accession>
<dbReference type="SUPFAM" id="SSF52540">
    <property type="entry name" value="P-loop containing nucleoside triphosphate hydrolases"/>
    <property type="match status" value="1"/>
</dbReference>